<feature type="repeat" description="ANK" evidence="3">
    <location>
        <begin position="452"/>
        <end position="484"/>
    </location>
</feature>
<dbReference type="Pfam" id="PF00023">
    <property type="entry name" value="Ank"/>
    <property type="match status" value="1"/>
</dbReference>
<evidence type="ECO:0000313" key="6">
    <source>
        <dbReference type="Proteomes" id="UP000663760"/>
    </source>
</evidence>
<dbReference type="Proteomes" id="UP000663760">
    <property type="component" value="Chromosome 1"/>
</dbReference>
<feature type="repeat" description="ANK" evidence="3">
    <location>
        <begin position="419"/>
        <end position="451"/>
    </location>
</feature>
<dbReference type="PROSITE" id="PS50297">
    <property type="entry name" value="ANK_REP_REGION"/>
    <property type="match status" value="5"/>
</dbReference>
<name>A0A7I8JZI3_SPIIN</name>
<organism evidence="5 6">
    <name type="scientific">Spirodela intermedia</name>
    <name type="common">Intermediate duckweed</name>
    <dbReference type="NCBI Taxonomy" id="51605"/>
    <lineage>
        <taxon>Eukaryota</taxon>
        <taxon>Viridiplantae</taxon>
        <taxon>Streptophyta</taxon>
        <taxon>Embryophyta</taxon>
        <taxon>Tracheophyta</taxon>
        <taxon>Spermatophyta</taxon>
        <taxon>Magnoliopsida</taxon>
        <taxon>Liliopsida</taxon>
        <taxon>Araceae</taxon>
        <taxon>Lemnoideae</taxon>
        <taxon>Spirodela</taxon>
    </lineage>
</organism>
<feature type="repeat" description="ANK" evidence="3">
    <location>
        <begin position="386"/>
        <end position="418"/>
    </location>
</feature>
<keyword evidence="2 3" id="KW-0040">ANK repeat</keyword>
<dbReference type="InterPro" id="IPR002110">
    <property type="entry name" value="Ankyrin_rpt"/>
</dbReference>
<dbReference type="InterPro" id="IPR013783">
    <property type="entry name" value="Ig-like_fold"/>
</dbReference>
<dbReference type="OrthoDB" id="194358at2759"/>
<dbReference type="InterPro" id="IPR036770">
    <property type="entry name" value="Ankyrin_rpt-contain_sf"/>
</dbReference>
<evidence type="ECO:0000256" key="3">
    <source>
        <dbReference type="PROSITE-ProRule" id="PRU00023"/>
    </source>
</evidence>
<dbReference type="PROSITE" id="PS50202">
    <property type="entry name" value="MSP"/>
    <property type="match status" value="1"/>
</dbReference>
<protein>
    <recommendedName>
        <fullName evidence="4">MSP domain-containing protein</fullName>
    </recommendedName>
</protein>
<dbReference type="EMBL" id="LR746264">
    <property type="protein sequence ID" value="CAA7389387.1"/>
    <property type="molecule type" value="Genomic_DNA"/>
</dbReference>
<gene>
    <name evidence="5" type="ORF">SI8410_01001435</name>
</gene>
<evidence type="ECO:0000259" key="4">
    <source>
        <dbReference type="PROSITE" id="PS50202"/>
    </source>
</evidence>
<dbReference type="Gene3D" id="2.60.40.10">
    <property type="entry name" value="Immunoglobulins"/>
    <property type="match status" value="1"/>
</dbReference>
<dbReference type="PANTHER" id="PTHR24198">
    <property type="entry name" value="ANKYRIN REPEAT AND PROTEIN KINASE DOMAIN-CONTAINING PROTEIN"/>
    <property type="match status" value="1"/>
</dbReference>
<dbReference type="InterPro" id="IPR000535">
    <property type="entry name" value="MSP_dom"/>
</dbReference>
<dbReference type="PROSITE" id="PS50088">
    <property type="entry name" value="ANK_REPEAT"/>
    <property type="match status" value="5"/>
</dbReference>
<dbReference type="SMART" id="SM00248">
    <property type="entry name" value="ANK"/>
    <property type="match status" value="7"/>
</dbReference>
<dbReference type="AlphaFoldDB" id="A0A7I8JZI3"/>
<dbReference type="PRINTS" id="PR01415">
    <property type="entry name" value="ANKYRIN"/>
</dbReference>
<proteinExistence type="predicted"/>
<dbReference type="Gene3D" id="1.25.40.20">
    <property type="entry name" value="Ankyrin repeat-containing domain"/>
    <property type="match status" value="2"/>
</dbReference>
<evidence type="ECO:0000256" key="2">
    <source>
        <dbReference type="ARBA" id="ARBA00023043"/>
    </source>
</evidence>
<dbReference type="PANTHER" id="PTHR24198:SF165">
    <property type="entry name" value="ANKYRIN REPEAT-CONTAINING PROTEIN-RELATED"/>
    <property type="match status" value="1"/>
</dbReference>
<evidence type="ECO:0000256" key="1">
    <source>
        <dbReference type="ARBA" id="ARBA00022737"/>
    </source>
</evidence>
<sequence>MEKIVEVAEQEVLIDFQLGVKCRATVHIKSLHPNAQVAFKVQTSSPHKFLVNPPNGLLAPLAAASFQVILKPQSQLPSPFPRPGSDRFLVKAAAVEEEEELAGSSDSINAWFVARPHLVTHDTRLKVTYGGVFLLRQAVSDGDADAVRHIVRRQKSLVAELGSADSASLFRSASTCVDQAVLELLVEGGLKPPKLKSSGLISSTQPPPPVTNTAQKVSGKAATAVAASSSKGWTPAHSAAASGSHDALVRLIEEAGIAELDRRDGDGRTPLHLATSKGYIKCVRTLLERGVDKNAQSNDGRTALHRAAAGGDHEMVALLLHMGADPSLVTNRGRSALDVARDKGHREVVEVLERGEMVLTAARRGDLRRLESLLRKGVGANGCDQYGMTGLHSAAVKGHRDVVRLLVEFGAELEGQDVEGHTPLHLAVEGGCLDTVAALLDLGANVNAKSRRGATPLYMAKSMGYDAVSQLLLSRGAASSSAASSSSSLSPISHH</sequence>
<dbReference type="SUPFAM" id="SSF48403">
    <property type="entry name" value="Ankyrin repeat"/>
    <property type="match status" value="1"/>
</dbReference>
<accession>A0A7I8JZI3</accession>
<evidence type="ECO:0000313" key="5">
    <source>
        <dbReference type="EMBL" id="CAA7389387.1"/>
    </source>
</evidence>
<dbReference type="Pfam" id="PF00635">
    <property type="entry name" value="Motile_Sperm"/>
    <property type="match status" value="1"/>
</dbReference>
<feature type="repeat" description="ANK" evidence="3">
    <location>
        <begin position="299"/>
        <end position="331"/>
    </location>
</feature>
<reference evidence="5" key="1">
    <citation type="submission" date="2020-02" db="EMBL/GenBank/DDBJ databases">
        <authorList>
            <person name="Scholz U."/>
            <person name="Mascher M."/>
            <person name="Fiebig A."/>
        </authorList>
    </citation>
    <scope>NUCLEOTIDE SEQUENCE</scope>
</reference>
<feature type="repeat" description="ANK" evidence="3">
    <location>
        <begin position="266"/>
        <end position="298"/>
    </location>
</feature>
<feature type="domain" description="MSP" evidence="4">
    <location>
        <begin position="1"/>
        <end position="130"/>
    </location>
</feature>
<keyword evidence="6" id="KW-1185">Reference proteome</keyword>
<dbReference type="Pfam" id="PF12796">
    <property type="entry name" value="Ank_2"/>
    <property type="match status" value="2"/>
</dbReference>
<keyword evidence="1" id="KW-0677">Repeat</keyword>
<dbReference type="InterPro" id="IPR008962">
    <property type="entry name" value="PapD-like_sf"/>
</dbReference>
<dbReference type="SUPFAM" id="SSF49354">
    <property type="entry name" value="PapD-like"/>
    <property type="match status" value="1"/>
</dbReference>